<evidence type="ECO:0000313" key="14">
    <source>
        <dbReference type="Proteomes" id="UP000243528"/>
    </source>
</evidence>
<dbReference type="Pfam" id="PF08532">
    <property type="entry name" value="Glyco_hydro_42M"/>
    <property type="match status" value="1"/>
</dbReference>
<keyword evidence="7 8" id="KW-0326">Glycosidase</keyword>
<keyword evidence="6" id="KW-0862">Zinc</keyword>
<dbReference type="InterPro" id="IPR003476">
    <property type="entry name" value="Glyco_hydro_42"/>
</dbReference>
<dbReference type="RefSeq" id="WP_106535466.1">
    <property type="nucleotide sequence ID" value="NZ_ML142897.1"/>
</dbReference>
<dbReference type="InterPro" id="IPR013738">
    <property type="entry name" value="Beta_galactosidase_Trimer"/>
</dbReference>
<evidence type="ECO:0000256" key="2">
    <source>
        <dbReference type="ARBA" id="ARBA00005940"/>
    </source>
</evidence>
<dbReference type="Gene3D" id="3.20.20.80">
    <property type="entry name" value="Glycosidases"/>
    <property type="match status" value="1"/>
</dbReference>
<dbReference type="CDD" id="cd03143">
    <property type="entry name" value="A4_beta-galactosidase_middle_domain"/>
    <property type="match status" value="1"/>
</dbReference>
<dbReference type="PIRSF" id="PIRSF001084">
    <property type="entry name" value="B-galactosidase"/>
    <property type="match status" value="1"/>
</dbReference>
<organism evidence="13 14">
    <name type="scientific">Haloactinopolyspora alba</name>
    <dbReference type="NCBI Taxonomy" id="648780"/>
    <lineage>
        <taxon>Bacteria</taxon>
        <taxon>Bacillati</taxon>
        <taxon>Actinomycetota</taxon>
        <taxon>Actinomycetes</taxon>
        <taxon>Jiangellales</taxon>
        <taxon>Jiangellaceae</taxon>
        <taxon>Haloactinopolyspora</taxon>
    </lineage>
</organism>
<dbReference type="PANTHER" id="PTHR36447:SF2">
    <property type="entry name" value="BETA-GALACTOSIDASE YESZ"/>
    <property type="match status" value="1"/>
</dbReference>
<dbReference type="InterPro" id="IPR029062">
    <property type="entry name" value="Class_I_gatase-like"/>
</dbReference>
<evidence type="ECO:0000256" key="9">
    <source>
        <dbReference type="PIRSR" id="PIRSR001084-1"/>
    </source>
</evidence>
<evidence type="ECO:0000256" key="1">
    <source>
        <dbReference type="ARBA" id="ARBA00001412"/>
    </source>
</evidence>
<evidence type="ECO:0000256" key="4">
    <source>
        <dbReference type="ARBA" id="ARBA00022723"/>
    </source>
</evidence>
<comment type="similarity">
    <text evidence="2 8">Belongs to the glycosyl hydrolase 42 family.</text>
</comment>
<feature type="domain" description="Beta-galactosidase trimerisation" evidence="12">
    <location>
        <begin position="402"/>
        <end position="610"/>
    </location>
</feature>
<dbReference type="OrthoDB" id="9800974at2"/>
<keyword evidence="5 8" id="KW-0378">Hydrolase</keyword>
<evidence type="ECO:0000259" key="12">
    <source>
        <dbReference type="Pfam" id="PF08532"/>
    </source>
</evidence>
<dbReference type="SUPFAM" id="SSF52317">
    <property type="entry name" value="Class I glutamine amidotransferase-like"/>
    <property type="match status" value="1"/>
</dbReference>
<dbReference type="Proteomes" id="UP000243528">
    <property type="component" value="Unassembled WGS sequence"/>
</dbReference>
<keyword evidence="4" id="KW-0479">Metal-binding</keyword>
<dbReference type="GO" id="GO:0009341">
    <property type="term" value="C:beta-galactosidase complex"/>
    <property type="evidence" value="ECO:0007669"/>
    <property type="project" value="InterPro"/>
</dbReference>
<proteinExistence type="inferred from homology"/>
<dbReference type="Gene3D" id="3.40.50.880">
    <property type="match status" value="1"/>
</dbReference>
<comment type="caution">
    <text evidence="13">The sequence shown here is derived from an EMBL/GenBank/DDBJ whole genome shotgun (WGS) entry which is preliminary data.</text>
</comment>
<dbReference type="PANTHER" id="PTHR36447">
    <property type="entry name" value="BETA-GALACTOSIDASE GANA"/>
    <property type="match status" value="1"/>
</dbReference>
<keyword evidence="14" id="KW-1185">Reference proteome</keyword>
<evidence type="ECO:0000256" key="8">
    <source>
        <dbReference type="PIRNR" id="PIRNR001084"/>
    </source>
</evidence>
<evidence type="ECO:0000256" key="3">
    <source>
        <dbReference type="ARBA" id="ARBA00012756"/>
    </source>
</evidence>
<dbReference type="SUPFAM" id="SSF51445">
    <property type="entry name" value="(Trans)glycosidases"/>
    <property type="match status" value="1"/>
</dbReference>
<dbReference type="GO" id="GO:0046872">
    <property type="term" value="F:metal ion binding"/>
    <property type="evidence" value="ECO:0007669"/>
    <property type="project" value="UniProtKB-KW"/>
</dbReference>
<evidence type="ECO:0000256" key="6">
    <source>
        <dbReference type="ARBA" id="ARBA00022833"/>
    </source>
</evidence>
<protein>
    <recommendedName>
        <fullName evidence="3 8">Beta-galactosidase</fullName>
        <shortName evidence="8">Beta-gal</shortName>
        <ecNumber evidence="3 8">3.2.1.23</ecNumber>
    </recommendedName>
</protein>
<gene>
    <name evidence="13" type="ORF">CLV30_101386</name>
</gene>
<dbReference type="EMBL" id="PYGE01000001">
    <property type="protein sequence ID" value="PSL08414.1"/>
    <property type="molecule type" value="Genomic_DNA"/>
</dbReference>
<dbReference type="InterPro" id="IPR013529">
    <property type="entry name" value="Glyco_hydro_42_N"/>
</dbReference>
<feature type="binding site" evidence="10">
    <location>
        <position position="141"/>
    </location>
    <ligand>
        <name>substrate</name>
    </ligand>
</feature>
<dbReference type="EC" id="3.2.1.23" evidence="3 8"/>
<evidence type="ECO:0000256" key="7">
    <source>
        <dbReference type="ARBA" id="ARBA00023295"/>
    </source>
</evidence>
<accession>A0A2P8EG47</accession>
<feature type="active site" description="Proton donor" evidence="9">
    <location>
        <position position="142"/>
    </location>
</feature>
<dbReference type="GO" id="GO:0004565">
    <property type="term" value="F:beta-galactosidase activity"/>
    <property type="evidence" value="ECO:0007669"/>
    <property type="project" value="UniProtKB-EC"/>
</dbReference>
<evidence type="ECO:0000313" key="13">
    <source>
        <dbReference type="EMBL" id="PSL08414.1"/>
    </source>
</evidence>
<feature type="binding site" evidence="10">
    <location>
        <position position="103"/>
    </location>
    <ligand>
        <name>substrate</name>
    </ligand>
</feature>
<dbReference type="GO" id="GO:0005975">
    <property type="term" value="P:carbohydrate metabolic process"/>
    <property type="evidence" value="ECO:0007669"/>
    <property type="project" value="InterPro"/>
</dbReference>
<sequence>MLYGVSYYYEYQPFDRLDEDVRMMAEAGINYARIGDSIWSFCEPREGEFDLDWLQRVLDALHGAGIQVVVTTPTYAIPPWLCRRHPEIMAVRRDGRATPYGARQNVDVTNPTYRHYAERITRLLLERYARHPSVIGFQVDNETGTAGAQNPSVVDAFREHVKAKYGTVDRVNEIWGLTYWSHRLGDWSDLWAPAGNTSPGYDLEWRRFEAATTTEFLRWQAGIVREYARPEQFVIQDVVGYHGKPDADRYAIGAAMDVTAENFPHATQDGLAHPPVDGLHMYPARHAGSGPAQLYQRSDMAYGVNRSNFFITEMNPISIAGSDNVFPGYDGQWRMAAFSTISRGADMVAYWHWHSLHYGHEIYSHGILNHDLEPNRNYDEVASIGRDLARHGDTLTGLTPEAEVAFVYSYDSRWALACQPPLKTPDGAAPDTRSYERIFDTFYRGFFDARAQSIVLPAGADVSSYPVVVAPALYVADDDTLAGLARYAHDGGHLVLTVRSGYADEYARARWVRAPGPLREAAGVGYNLYSNLAATVPVVSASGELEVPGDALATAWMDELVVDEGDAEVLAGYAHPHFGRFPAVTTHRYGAGQVTYVGTVPNASLARSIGDWVLRAAGVQPLGSGLPESVLLTRASARDGRRLSFVSNWSFDSHVLPDDTVKGTDLFADAPVGPGRPLELGAWDIRVVAED</sequence>
<evidence type="ECO:0000256" key="5">
    <source>
        <dbReference type="ARBA" id="ARBA00022801"/>
    </source>
</evidence>
<reference evidence="13 14" key="1">
    <citation type="submission" date="2018-03" db="EMBL/GenBank/DDBJ databases">
        <title>Genomic Encyclopedia of Archaeal and Bacterial Type Strains, Phase II (KMG-II): from individual species to whole genera.</title>
        <authorList>
            <person name="Goeker M."/>
        </authorList>
    </citation>
    <scope>NUCLEOTIDE SEQUENCE [LARGE SCALE GENOMIC DNA]</scope>
    <source>
        <strain evidence="13 14">DSM 45211</strain>
    </source>
</reference>
<dbReference type="AlphaFoldDB" id="A0A2P8EG47"/>
<name>A0A2P8EG47_9ACTN</name>
<evidence type="ECO:0000259" key="11">
    <source>
        <dbReference type="Pfam" id="PF02449"/>
    </source>
</evidence>
<comment type="catalytic activity">
    <reaction evidence="1 8">
        <text>Hydrolysis of terminal non-reducing beta-D-galactose residues in beta-D-galactosides.</text>
        <dbReference type="EC" id="3.2.1.23"/>
    </reaction>
</comment>
<dbReference type="Pfam" id="PF02449">
    <property type="entry name" value="Glyco_hydro_42"/>
    <property type="match status" value="1"/>
</dbReference>
<feature type="active site" description="Nucleophile" evidence="9">
    <location>
        <position position="313"/>
    </location>
</feature>
<dbReference type="InterPro" id="IPR017853">
    <property type="entry name" value="GH"/>
</dbReference>
<evidence type="ECO:0000256" key="10">
    <source>
        <dbReference type="PIRSR" id="PIRSR001084-2"/>
    </source>
</evidence>
<feature type="domain" description="Glycoside hydrolase family 42 N-terminal" evidence="11">
    <location>
        <begin position="7"/>
        <end position="389"/>
    </location>
</feature>